<keyword evidence="3" id="KW-1185">Reference proteome</keyword>
<dbReference type="Pfam" id="PF00085">
    <property type="entry name" value="Thioredoxin"/>
    <property type="match status" value="1"/>
</dbReference>
<dbReference type="SUPFAM" id="SSF52833">
    <property type="entry name" value="Thioredoxin-like"/>
    <property type="match status" value="1"/>
</dbReference>
<reference evidence="2" key="1">
    <citation type="submission" date="2022-06" db="EMBL/GenBank/DDBJ databases">
        <title>Aquibacillus sp. a new bacterium isolated from soil saline samples.</title>
        <authorList>
            <person name="Galisteo C."/>
            <person name="De La Haba R."/>
            <person name="Sanchez-Porro C."/>
            <person name="Ventosa A."/>
        </authorList>
    </citation>
    <scope>NUCLEOTIDE SEQUENCE</scope>
    <source>
        <strain evidence="2">3ASR75-54</strain>
    </source>
</reference>
<dbReference type="EMBL" id="JAMQKC010000015">
    <property type="protein sequence ID" value="MDC3417890.1"/>
    <property type="molecule type" value="Genomic_DNA"/>
</dbReference>
<dbReference type="RefSeq" id="WP_272446951.1">
    <property type="nucleotide sequence ID" value="NZ_JAMQKC010000015.1"/>
</dbReference>
<comment type="caution">
    <text evidence="2">The sequence shown here is derived from an EMBL/GenBank/DDBJ whole genome shotgun (WGS) entry which is preliminary data.</text>
</comment>
<name>A0A9X3WDJ1_9BACI</name>
<dbReference type="InterPro" id="IPR036249">
    <property type="entry name" value="Thioredoxin-like_sf"/>
</dbReference>
<organism evidence="2 3">
    <name type="scientific">Aquibacillus salsiterrae</name>
    <dbReference type="NCBI Taxonomy" id="2950439"/>
    <lineage>
        <taxon>Bacteria</taxon>
        <taxon>Bacillati</taxon>
        <taxon>Bacillota</taxon>
        <taxon>Bacilli</taxon>
        <taxon>Bacillales</taxon>
        <taxon>Bacillaceae</taxon>
        <taxon>Aquibacillus</taxon>
    </lineage>
</organism>
<protein>
    <submittedName>
        <fullName evidence="2">Thioredoxin family protein</fullName>
    </submittedName>
</protein>
<gene>
    <name evidence="2" type="ORF">NC799_13390</name>
</gene>
<dbReference type="Proteomes" id="UP001145069">
    <property type="component" value="Unassembled WGS sequence"/>
</dbReference>
<sequence length="102" mass="11729">MREINVTQFEQVANQSLVFIFVHTPFCGTCKLARKMLETLEEVNDNYHFLTLNGAIAPTLLQQLKIKSVPCLLIIANGQVEQKIYSFESVTNIYHHLQSFTR</sequence>
<dbReference type="InterPro" id="IPR013766">
    <property type="entry name" value="Thioredoxin_domain"/>
</dbReference>
<evidence type="ECO:0000313" key="2">
    <source>
        <dbReference type="EMBL" id="MDC3417890.1"/>
    </source>
</evidence>
<evidence type="ECO:0000259" key="1">
    <source>
        <dbReference type="Pfam" id="PF00085"/>
    </source>
</evidence>
<dbReference type="AlphaFoldDB" id="A0A9X3WDJ1"/>
<dbReference type="Gene3D" id="3.40.30.10">
    <property type="entry name" value="Glutaredoxin"/>
    <property type="match status" value="1"/>
</dbReference>
<proteinExistence type="predicted"/>
<dbReference type="CDD" id="cd02947">
    <property type="entry name" value="TRX_family"/>
    <property type="match status" value="1"/>
</dbReference>
<evidence type="ECO:0000313" key="3">
    <source>
        <dbReference type="Proteomes" id="UP001145069"/>
    </source>
</evidence>
<accession>A0A9X3WDJ1</accession>
<feature type="domain" description="Thioredoxin" evidence="1">
    <location>
        <begin position="5"/>
        <end position="92"/>
    </location>
</feature>